<reference evidence="3" key="1">
    <citation type="journal article" date="2006" name="PLoS Biol.">
        <title>Macronuclear genome sequence of the ciliate Tetrahymena thermophila, a model eukaryote.</title>
        <authorList>
            <person name="Eisen J.A."/>
            <person name="Coyne R.S."/>
            <person name="Wu M."/>
            <person name="Wu D."/>
            <person name="Thiagarajan M."/>
            <person name="Wortman J.R."/>
            <person name="Badger J.H."/>
            <person name="Ren Q."/>
            <person name="Amedeo P."/>
            <person name="Jones K.M."/>
            <person name="Tallon L.J."/>
            <person name="Delcher A.L."/>
            <person name="Salzberg S.L."/>
            <person name="Silva J.C."/>
            <person name="Haas B.J."/>
            <person name="Majoros W.H."/>
            <person name="Farzad M."/>
            <person name="Carlton J.M."/>
            <person name="Smith R.K. Jr."/>
            <person name="Garg J."/>
            <person name="Pearlman R.E."/>
            <person name="Karrer K.M."/>
            <person name="Sun L."/>
            <person name="Manning G."/>
            <person name="Elde N.C."/>
            <person name="Turkewitz A.P."/>
            <person name="Asai D.J."/>
            <person name="Wilkes D.E."/>
            <person name="Wang Y."/>
            <person name="Cai H."/>
            <person name="Collins K."/>
            <person name="Stewart B.A."/>
            <person name="Lee S.R."/>
            <person name="Wilamowska K."/>
            <person name="Weinberg Z."/>
            <person name="Ruzzo W.L."/>
            <person name="Wloga D."/>
            <person name="Gaertig J."/>
            <person name="Frankel J."/>
            <person name="Tsao C.-C."/>
            <person name="Gorovsky M.A."/>
            <person name="Keeling P.J."/>
            <person name="Waller R.F."/>
            <person name="Patron N.J."/>
            <person name="Cherry J.M."/>
            <person name="Stover N.A."/>
            <person name="Krieger C.J."/>
            <person name="del Toro C."/>
            <person name="Ryder H.F."/>
            <person name="Williamson S.C."/>
            <person name="Barbeau R.A."/>
            <person name="Hamilton E.P."/>
            <person name="Orias E."/>
        </authorList>
    </citation>
    <scope>NUCLEOTIDE SEQUENCE [LARGE SCALE GENOMIC DNA]</scope>
    <source>
        <strain evidence="3">SB210</strain>
    </source>
</reference>
<gene>
    <name evidence="2" type="ORF">TTHERM_00726280</name>
</gene>
<name>Q24GG3_TETTS</name>
<organism evidence="2 3">
    <name type="scientific">Tetrahymena thermophila (strain SB210)</name>
    <dbReference type="NCBI Taxonomy" id="312017"/>
    <lineage>
        <taxon>Eukaryota</taxon>
        <taxon>Sar</taxon>
        <taxon>Alveolata</taxon>
        <taxon>Ciliophora</taxon>
        <taxon>Intramacronucleata</taxon>
        <taxon>Oligohymenophorea</taxon>
        <taxon>Hymenostomatida</taxon>
        <taxon>Tetrahymenina</taxon>
        <taxon>Tetrahymenidae</taxon>
        <taxon>Tetrahymena</taxon>
    </lineage>
</organism>
<proteinExistence type="predicted"/>
<evidence type="ECO:0000313" key="2">
    <source>
        <dbReference type="EMBL" id="EAS06908.1"/>
    </source>
</evidence>
<feature type="compositionally biased region" description="Basic and acidic residues" evidence="1">
    <location>
        <begin position="498"/>
        <end position="512"/>
    </location>
</feature>
<dbReference type="RefSeq" id="XP_001027150.1">
    <property type="nucleotide sequence ID" value="XM_001027150.2"/>
</dbReference>
<dbReference type="KEGG" id="tet:TTHERM_00726280"/>
<dbReference type="HOGENOM" id="CLU_522258_0_0_1"/>
<sequence>MEIENVQNIGMNQLSSCSSQWSIHSFDSNPSSITQSNQIFSGLLQKSRDNKFETDNIIGGNLSTPQSEQKKKRKYIKKSIEKFLSLGKKGSSEIISAHEIESKRSLSITPIYNHITEKIDFILIGGDFFYKLNLSEEERDLLNSLQKNQQNFQSEEEKNSALQLIQHTPEIMNQYKEILEIQKHDKYLLVRMSNKIDGLKEFQNLISQLNQASQILVGDPILHPLIELQKIIKGCQGCIQSIIQSYQNDNERLLTKQEKRNQFIEKAIKGLIKSKKLFQTQNDAFCQEVFTVGFISIDFTQCIPVLRKILYSSQYINIMGCTLDEAVTQFIRQGIKEMYDLKTRMKIQQAYIQKVLQSNSDSPIIIQEMNILTFDNISIQCSGEVSLIPLDIPTQLKYNESNPNENLLEQAYLLKLNVPKNIYNQVDLYRKSLKQGQQQYSSSSLLEQEEFRYSIQSQVFIEKFYQNQQESQDIEIENNENLPTSQNIYSQAQCESKSSSEQHNNSEEDQTKSSRCKFKLIS</sequence>
<dbReference type="GeneID" id="7845526"/>
<keyword evidence="3" id="KW-1185">Reference proteome</keyword>
<accession>Q24GG3</accession>
<dbReference type="AlphaFoldDB" id="Q24GG3"/>
<feature type="region of interest" description="Disordered" evidence="1">
    <location>
        <begin position="490"/>
        <end position="522"/>
    </location>
</feature>
<evidence type="ECO:0000313" key="3">
    <source>
        <dbReference type="Proteomes" id="UP000009168"/>
    </source>
</evidence>
<evidence type="ECO:0000256" key="1">
    <source>
        <dbReference type="SAM" id="MobiDB-lite"/>
    </source>
</evidence>
<dbReference type="Proteomes" id="UP000009168">
    <property type="component" value="Unassembled WGS sequence"/>
</dbReference>
<dbReference type="EMBL" id="GG662257">
    <property type="protein sequence ID" value="EAS06908.1"/>
    <property type="molecule type" value="Genomic_DNA"/>
</dbReference>
<protein>
    <submittedName>
        <fullName evidence="2">Uncharacterized protein</fullName>
    </submittedName>
</protein>
<dbReference type="InParanoid" id="Q24GG3"/>